<organism evidence="1 2">
    <name type="scientific">Campylobacter lari</name>
    <dbReference type="NCBI Taxonomy" id="201"/>
    <lineage>
        <taxon>Bacteria</taxon>
        <taxon>Pseudomonadati</taxon>
        <taxon>Campylobacterota</taxon>
        <taxon>Epsilonproteobacteria</taxon>
        <taxon>Campylobacterales</taxon>
        <taxon>Campylobacteraceae</taxon>
        <taxon>Campylobacter</taxon>
    </lineage>
</organism>
<evidence type="ECO:0000313" key="2">
    <source>
        <dbReference type="Proteomes" id="UP000533324"/>
    </source>
</evidence>
<accession>A0A7U8ARZ0</accession>
<evidence type="ECO:0000313" key="1">
    <source>
        <dbReference type="EMBL" id="EAJ1255160.1"/>
    </source>
</evidence>
<protein>
    <submittedName>
        <fullName evidence="1">Uncharacterized protein</fullName>
    </submittedName>
</protein>
<sequence>MKNITIKPYFQPNIPINAFANYTCNGGWLAWQPISLGDYNIPNPEKVKSVTIKWKYHEIDDYFAIQVHDIYTHSYDNLEIMENGFIGINKKVNWKGVNKINIKAGAVNTQTTRCYLYGAEVQVLINYDK</sequence>
<reference evidence="1 2" key="1">
    <citation type="submission" date="2018-05" db="EMBL/GenBank/DDBJ databases">
        <authorList>
            <consortium name="PulseNet: The National Subtyping Network for Foodborne Disease Surveillance"/>
            <person name="Tarr C.L."/>
            <person name="Trees E."/>
            <person name="Katz L.S."/>
            <person name="Carleton-Romer H.A."/>
            <person name="Stroika S."/>
            <person name="Kucerova Z."/>
            <person name="Roache K.F."/>
            <person name="Sabol A.L."/>
            <person name="Besser J."/>
            <person name="Gerner-Smidt P."/>
        </authorList>
    </citation>
    <scope>NUCLEOTIDE SEQUENCE [LARGE SCALE GENOMIC DNA]</scope>
    <source>
        <strain evidence="1 2">1988D-2602</strain>
    </source>
</reference>
<name>A0A7U8ARZ0_CAMLA</name>
<dbReference type="Proteomes" id="UP000533324">
    <property type="component" value="Unassembled WGS sequence"/>
</dbReference>
<gene>
    <name evidence="1" type="ORF">A0Y59_08305</name>
</gene>
<dbReference type="AlphaFoldDB" id="A0A7U8ARZ0"/>
<proteinExistence type="predicted"/>
<comment type="caution">
    <text evidence="1">The sequence shown here is derived from an EMBL/GenBank/DDBJ whole genome shotgun (WGS) entry which is preliminary data.</text>
</comment>
<dbReference type="EMBL" id="AABVCV010000031">
    <property type="protein sequence ID" value="EAJ1255160.1"/>
    <property type="molecule type" value="Genomic_DNA"/>
</dbReference>